<feature type="region of interest" description="Disordered" evidence="1">
    <location>
        <begin position="135"/>
        <end position="200"/>
    </location>
</feature>
<dbReference type="EMBL" id="NBIV01000261">
    <property type="protein sequence ID" value="PXF40749.1"/>
    <property type="molecule type" value="Genomic_DNA"/>
</dbReference>
<name>A0A2V3IF81_9FLOR</name>
<accession>A0A2V3IF81</accession>
<organism evidence="2 3">
    <name type="scientific">Gracilariopsis chorda</name>
    <dbReference type="NCBI Taxonomy" id="448386"/>
    <lineage>
        <taxon>Eukaryota</taxon>
        <taxon>Rhodophyta</taxon>
        <taxon>Florideophyceae</taxon>
        <taxon>Rhodymeniophycidae</taxon>
        <taxon>Gracilariales</taxon>
        <taxon>Gracilariaceae</taxon>
        <taxon>Gracilariopsis</taxon>
    </lineage>
</organism>
<dbReference type="Proteomes" id="UP000247409">
    <property type="component" value="Unassembled WGS sequence"/>
</dbReference>
<dbReference type="AlphaFoldDB" id="A0A2V3IF81"/>
<sequence>MTESFKKVPSKRNISNFLLKMKFDTDNQSKFARLVRSLLKDSPQGIQFLERLKKRVNPLVLSHEDITKHDNIPRQLEKKMDSMGIALKGARNPIVRVARTIWYEDATKAELEAFMDSYKSHPYAARVMPDDITFSHNLHQNQGDPKPSEDREAAGTEDHTAKSPNYSVTDSGEQTRFDLEDGNEPNNLPQLETTSNSKQMPLQFKILIEDDEITEAPPQRIKHLKQPQQQSENWNPSKDELKLDDLLKAISSMNTRFDSVLDEKIKRMNTLFDERIARGQSEDRGCDAQDVRQDPNAITRLRHPNPSHGTKTGDRTTTGQRQNPSI</sequence>
<feature type="compositionally biased region" description="Polar residues" evidence="1">
    <location>
        <begin position="162"/>
        <end position="172"/>
    </location>
</feature>
<evidence type="ECO:0000313" key="3">
    <source>
        <dbReference type="Proteomes" id="UP000247409"/>
    </source>
</evidence>
<evidence type="ECO:0000313" key="2">
    <source>
        <dbReference type="EMBL" id="PXF40749.1"/>
    </source>
</evidence>
<keyword evidence="3" id="KW-1185">Reference proteome</keyword>
<feature type="region of interest" description="Disordered" evidence="1">
    <location>
        <begin position="276"/>
        <end position="326"/>
    </location>
</feature>
<protein>
    <submittedName>
        <fullName evidence="2">Uncharacterized protein</fullName>
    </submittedName>
</protein>
<feature type="compositionally biased region" description="Polar residues" evidence="1">
    <location>
        <begin position="307"/>
        <end position="326"/>
    </location>
</feature>
<reference evidence="2 3" key="1">
    <citation type="journal article" date="2018" name="Mol. Biol. Evol.">
        <title>Analysis of the draft genome of the red seaweed Gracilariopsis chorda provides insights into genome size evolution in Rhodophyta.</title>
        <authorList>
            <person name="Lee J."/>
            <person name="Yang E.C."/>
            <person name="Graf L."/>
            <person name="Yang J.H."/>
            <person name="Qiu H."/>
            <person name="Zel Zion U."/>
            <person name="Chan C.X."/>
            <person name="Stephens T.G."/>
            <person name="Weber A.P.M."/>
            <person name="Boo G.H."/>
            <person name="Boo S.M."/>
            <person name="Kim K.M."/>
            <person name="Shin Y."/>
            <person name="Jung M."/>
            <person name="Lee S.J."/>
            <person name="Yim H.S."/>
            <person name="Lee J.H."/>
            <person name="Bhattacharya D."/>
            <person name="Yoon H.S."/>
        </authorList>
    </citation>
    <scope>NUCLEOTIDE SEQUENCE [LARGE SCALE GENOMIC DNA]</scope>
    <source>
        <strain evidence="2 3">SKKU-2015</strain>
        <tissue evidence="2">Whole body</tissue>
    </source>
</reference>
<feature type="compositionally biased region" description="Basic and acidic residues" evidence="1">
    <location>
        <begin position="276"/>
        <end position="293"/>
    </location>
</feature>
<gene>
    <name evidence="2" type="ORF">BWQ96_09511</name>
</gene>
<proteinExistence type="predicted"/>
<feature type="compositionally biased region" description="Polar residues" evidence="1">
    <location>
        <begin position="184"/>
        <end position="200"/>
    </location>
</feature>
<comment type="caution">
    <text evidence="2">The sequence shown here is derived from an EMBL/GenBank/DDBJ whole genome shotgun (WGS) entry which is preliminary data.</text>
</comment>
<evidence type="ECO:0000256" key="1">
    <source>
        <dbReference type="SAM" id="MobiDB-lite"/>
    </source>
</evidence>
<feature type="compositionally biased region" description="Basic and acidic residues" evidence="1">
    <location>
        <begin position="146"/>
        <end position="161"/>
    </location>
</feature>